<dbReference type="FunFam" id="3.40.50.720:FF:000203">
    <property type="entry name" value="D-3-phosphoglycerate dehydrogenase (SerA)"/>
    <property type="match status" value="1"/>
</dbReference>
<dbReference type="Pfam" id="PF00389">
    <property type="entry name" value="2-Hacid_dh"/>
    <property type="match status" value="1"/>
</dbReference>
<organism evidence="7 8">
    <name type="scientific">Colletotrichum higginsianum</name>
    <dbReference type="NCBI Taxonomy" id="80884"/>
    <lineage>
        <taxon>Eukaryota</taxon>
        <taxon>Fungi</taxon>
        <taxon>Dikarya</taxon>
        <taxon>Ascomycota</taxon>
        <taxon>Pezizomycotina</taxon>
        <taxon>Sordariomycetes</taxon>
        <taxon>Hypocreomycetidae</taxon>
        <taxon>Glomerellales</taxon>
        <taxon>Glomerellaceae</taxon>
        <taxon>Colletotrichum</taxon>
        <taxon>Colletotrichum destructivum species complex</taxon>
    </lineage>
</organism>
<dbReference type="InterPro" id="IPR006139">
    <property type="entry name" value="D-isomer_2_OHA_DH_cat_dom"/>
</dbReference>
<dbReference type="PROSITE" id="PS00671">
    <property type="entry name" value="D_2_HYDROXYACID_DH_3"/>
    <property type="match status" value="1"/>
</dbReference>
<dbReference type="InterPro" id="IPR029753">
    <property type="entry name" value="D-isomer_DH_CS"/>
</dbReference>
<evidence type="ECO:0000256" key="1">
    <source>
        <dbReference type="ARBA" id="ARBA00005854"/>
    </source>
</evidence>
<evidence type="ECO:0000256" key="3">
    <source>
        <dbReference type="ARBA" id="ARBA00023027"/>
    </source>
</evidence>
<dbReference type="AlphaFoldDB" id="A0A4T0VX31"/>
<evidence type="ECO:0000259" key="6">
    <source>
        <dbReference type="Pfam" id="PF02826"/>
    </source>
</evidence>
<dbReference type="PANTHER" id="PTHR43761">
    <property type="entry name" value="D-ISOMER SPECIFIC 2-HYDROXYACID DEHYDROGENASE FAMILY PROTEIN (AFU_ORTHOLOGUE AFUA_1G13630)"/>
    <property type="match status" value="1"/>
</dbReference>
<dbReference type="GO" id="GO:0051287">
    <property type="term" value="F:NAD binding"/>
    <property type="evidence" value="ECO:0007669"/>
    <property type="project" value="InterPro"/>
</dbReference>
<dbReference type="SUPFAM" id="SSF51735">
    <property type="entry name" value="NAD(P)-binding Rossmann-fold domains"/>
    <property type="match status" value="1"/>
</dbReference>
<dbReference type="InterPro" id="IPR036291">
    <property type="entry name" value="NAD(P)-bd_dom_sf"/>
</dbReference>
<feature type="domain" description="D-isomer specific 2-hydroxyacid dehydrogenase catalytic" evidence="5">
    <location>
        <begin position="26"/>
        <end position="327"/>
    </location>
</feature>
<keyword evidence="2 4" id="KW-0560">Oxidoreductase</keyword>
<dbReference type="PROSITE" id="PS00065">
    <property type="entry name" value="D_2_HYDROXYACID_DH_1"/>
    <property type="match status" value="1"/>
</dbReference>
<dbReference type="PANTHER" id="PTHR43761:SF1">
    <property type="entry name" value="D-ISOMER SPECIFIC 2-HYDROXYACID DEHYDROGENASE CATALYTIC DOMAIN-CONTAINING PROTEIN-RELATED"/>
    <property type="match status" value="1"/>
</dbReference>
<evidence type="ECO:0000256" key="4">
    <source>
        <dbReference type="RuleBase" id="RU003719"/>
    </source>
</evidence>
<dbReference type="GO" id="GO:0016616">
    <property type="term" value="F:oxidoreductase activity, acting on the CH-OH group of donors, NAD or NADP as acceptor"/>
    <property type="evidence" value="ECO:0007669"/>
    <property type="project" value="InterPro"/>
</dbReference>
<reference evidence="7 8" key="1">
    <citation type="journal article" date="2019" name="Genome Biol. Evol.">
        <title>Genomic Plasticity Mediated by Transposable Elements in the Plant Pathogenic Fungus Colletotrichum higginsianum.</title>
        <authorList>
            <person name="Tsushima A."/>
            <person name="Gan P."/>
            <person name="Kumakura N."/>
            <person name="Narusaka M."/>
            <person name="Takano Y."/>
            <person name="Narusaka Y."/>
            <person name="Shirasu K."/>
        </authorList>
    </citation>
    <scope>NUCLEOTIDE SEQUENCE [LARGE SCALE GENOMIC DNA]</scope>
    <source>
        <strain evidence="7 8">MAFF305635-RFP</strain>
    </source>
</reference>
<comment type="caution">
    <text evidence="7">The sequence shown here is derived from an EMBL/GenBank/DDBJ whole genome shotgun (WGS) entry which is preliminary data.</text>
</comment>
<proteinExistence type="inferred from homology"/>
<dbReference type="EMBL" id="MWPZ01000005">
    <property type="protein sequence ID" value="TIC96877.1"/>
    <property type="molecule type" value="Genomic_DNA"/>
</dbReference>
<gene>
    <name evidence="7" type="ORF">CH35J_006946</name>
</gene>
<accession>A0A4T0VX31</accession>
<evidence type="ECO:0000256" key="2">
    <source>
        <dbReference type="ARBA" id="ARBA00023002"/>
    </source>
</evidence>
<dbReference type="OrthoDB" id="298012at2759"/>
<sequence length="332" mass="35797">MAPSRIDSPVEAVSEPTVTLQKKPTMYLLEKFPEEAVKYCQVHFHTILHVDEEVANWRENADAILVREKIITAQDISSARRLRAIGKQGTGIDIIDKDAADARGIAVCNAPGVNAQSVAELVLALTMAVARQLRTISVKQAAGNEVRKEHCMGMTLTGKSIGILGMGAIGTAVATMFRGAFGARVWAYDPFAPAEAWSDIEHTRVQNFEEMLPHVDVLTLHIPLNSQTQGLIGAKQLTAMKAGSILINVARGGIVDEPALIRVLNEGHLFGAGLDCHEEEPPTLQKHQALWETGRVVSTPHIGATTKETVVKTATSAIDNVLRHLSSASNVS</sequence>
<keyword evidence="3" id="KW-0520">NAD</keyword>
<dbReference type="InterPro" id="IPR029752">
    <property type="entry name" value="D-isomer_DH_CS1"/>
</dbReference>
<dbReference type="InterPro" id="IPR006140">
    <property type="entry name" value="D-isomer_DH_NAD-bd"/>
</dbReference>
<comment type="similarity">
    <text evidence="1 4">Belongs to the D-isomer specific 2-hydroxyacid dehydrogenase family.</text>
</comment>
<protein>
    <submittedName>
        <fullName evidence="7">D-3-phosphoglycerate dehydrogenase</fullName>
    </submittedName>
</protein>
<dbReference type="InterPro" id="IPR050418">
    <property type="entry name" value="D-iso_2-hydroxyacid_DH_PdxB"/>
</dbReference>
<dbReference type="Gene3D" id="3.40.50.720">
    <property type="entry name" value="NAD(P)-binding Rossmann-like Domain"/>
    <property type="match status" value="2"/>
</dbReference>
<dbReference type="Pfam" id="PF02826">
    <property type="entry name" value="2-Hacid_dh_C"/>
    <property type="match status" value="1"/>
</dbReference>
<feature type="domain" description="D-isomer specific 2-hydroxyacid dehydrogenase NAD-binding" evidence="6">
    <location>
        <begin position="123"/>
        <end position="303"/>
    </location>
</feature>
<evidence type="ECO:0000313" key="7">
    <source>
        <dbReference type="EMBL" id="TIC96877.1"/>
    </source>
</evidence>
<evidence type="ECO:0000313" key="8">
    <source>
        <dbReference type="Proteomes" id="UP000305883"/>
    </source>
</evidence>
<evidence type="ECO:0000259" key="5">
    <source>
        <dbReference type="Pfam" id="PF00389"/>
    </source>
</evidence>
<name>A0A4T0VX31_9PEZI</name>
<dbReference type="Proteomes" id="UP000305883">
    <property type="component" value="Unassembled WGS sequence"/>
</dbReference>
<dbReference type="SUPFAM" id="SSF52283">
    <property type="entry name" value="Formate/glycerate dehydrogenase catalytic domain-like"/>
    <property type="match status" value="1"/>
</dbReference>